<dbReference type="EMBL" id="MU275838">
    <property type="protein sequence ID" value="KAI0053853.1"/>
    <property type="molecule type" value="Genomic_DNA"/>
</dbReference>
<proteinExistence type="predicted"/>
<evidence type="ECO:0000313" key="1">
    <source>
        <dbReference type="EMBL" id="KAI0053853.1"/>
    </source>
</evidence>
<comment type="caution">
    <text evidence="1">The sequence shown here is derived from an EMBL/GenBank/DDBJ whole genome shotgun (WGS) entry which is preliminary data.</text>
</comment>
<name>A0ACB8SCA1_9AGAM</name>
<dbReference type="Proteomes" id="UP000814033">
    <property type="component" value="Unassembled WGS sequence"/>
</dbReference>
<accession>A0ACB8SCA1</accession>
<sequence length="79" mass="8314">MGPHSISLSVQSDEKTAKPPVVYDAATLDTAAVLTAGAGDRLSDSLDPAAAARLRRKIDLHLMPLMCSAYPPHSLTLTN</sequence>
<protein>
    <submittedName>
        <fullName evidence="1">Uncharacterized protein</fullName>
    </submittedName>
</protein>
<evidence type="ECO:0000313" key="2">
    <source>
        <dbReference type="Proteomes" id="UP000814033"/>
    </source>
</evidence>
<organism evidence="1 2">
    <name type="scientific">Auriscalpium vulgare</name>
    <dbReference type="NCBI Taxonomy" id="40419"/>
    <lineage>
        <taxon>Eukaryota</taxon>
        <taxon>Fungi</taxon>
        <taxon>Dikarya</taxon>
        <taxon>Basidiomycota</taxon>
        <taxon>Agaricomycotina</taxon>
        <taxon>Agaricomycetes</taxon>
        <taxon>Russulales</taxon>
        <taxon>Auriscalpiaceae</taxon>
        <taxon>Auriscalpium</taxon>
    </lineage>
</organism>
<reference evidence="1" key="1">
    <citation type="submission" date="2021-02" db="EMBL/GenBank/DDBJ databases">
        <authorList>
            <consortium name="DOE Joint Genome Institute"/>
            <person name="Ahrendt S."/>
            <person name="Looney B.P."/>
            <person name="Miyauchi S."/>
            <person name="Morin E."/>
            <person name="Drula E."/>
            <person name="Courty P.E."/>
            <person name="Chicoki N."/>
            <person name="Fauchery L."/>
            <person name="Kohler A."/>
            <person name="Kuo A."/>
            <person name="Labutti K."/>
            <person name="Pangilinan J."/>
            <person name="Lipzen A."/>
            <person name="Riley R."/>
            <person name="Andreopoulos W."/>
            <person name="He G."/>
            <person name="Johnson J."/>
            <person name="Barry K.W."/>
            <person name="Grigoriev I.V."/>
            <person name="Nagy L."/>
            <person name="Hibbett D."/>
            <person name="Henrissat B."/>
            <person name="Matheny P.B."/>
            <person name="Labbe J."/>
            <person name="Martin F."/>
        </authorList>
    </citation>
    <scope>NUCLEOTIDE SEQUENCE</scope>
    <source>
        <strain evidence="1">FP105234-sp</strain>
    </source>
</reference>
<gene>
    <name evidence="1" type="ORF">FA95DRAFT_6833</name>
</gene>
<reference evidence="1" key="2">
    <citation type="journal article" date="2022" name="New Phytol.">
        <title>Evolutionary transition to the ectomycorrhizal habit in the genomes of a hyperdiverse lineage of mushroom-forming fungi.</title>
        <authorList>
            <person name="Looney B."/>
            <person name="Miyauchi S."/>
            <person name="Morin E."/>
            <person name="Drula E."/>
            <person name="Courty P.E."/>
            <person name="Kohler A."/>
            <person name="Kuo A."/>
            <person name="LaButti K."/>
            <person name="Pangilinan J."/>
            <person name="Lipzen A."/>
            <person name="Riley R."/>
            <person name="Andreopoulos W."/>
            <person name="He G."/>
            <person name="Johnson J."/>
            <person name="Nolan M."/>
            <person name="Tritt A."/>
            <person name="Barry K.W."/>
            <person name="Grigoriev I.V."/>
            <person name="Nagy L.G."/>
            <person name="Hibbett D."/>
            <person name="Henrissat B."/>
            <person name="Matheny P.B."/>
            <person name="Labbe J."/>
            <person name="Martin F.M."/>
        </authorList>
    </citation>
    <scope>NUCLEOTIDE SEQUENCE</scope>
    <source>
        <strain evidence="1">FP105234-sp</strain>
    </source>
</reference>
<keyword evidence="2" id="KW-1185">Reference proteome</keyword>